<evidence type="ECO:0000313" key="2">
    <source>
        <dbReference type="Proteomes" id="UP000749646"/>
    </source>
</evidence>
<gene>
    <name evidence="1" type="ORF">BGZ65_001746</name>
</gene>
<dbReference type="AlphaFoldDB" id="A0A9P6J1N5"/>
<evidence type="ECO:0000313" key="1">
    <source>
        <dbReference type="EMBL" id="KAF9957963.1"/>
    </source>
</evidence>
<keyword evidence="2" id="KW-1185">Reference proteome</keyword>
<organism evidence="1 2">
    <name type="scientific">Modicella reniformis</name>
    <dbReference type="NCBI Taxonomy" id="1440133"/>
    <lineage>
        <taxon>Eukaryota</taxon>
        <taxon>Fungi</taxon>
        <taxon>Fungi incertae sedis</taxon>
        <taxon>Mucoromycota</taxon>
        <taxon>Mortierellomycotina</taxon>
        <taxon>Mortierellomycetes</taxon>
        <taxon>Mortierellales</taxon>
        <taxon>Mortierellaceae</taxon>
        <taxon>Modicella</taxon>
    </lineage>
</organism>
<proteinExistence type="predicted"/>
<reference evidence="1" key="1">
    <citation type="journal article" date="2020" name="Fungal Divers.">
        <title>Resolving the Mortierellaceae phylogeny through synthesis of multi-gene phylogenetics and phylogenomics.</title>
        <authorList>
            <person name="Vandepol N."/>
            <person name="Liber J."/>
            <person name="Desiro A."/>
            <person name="Na H."/>
            <person name="Kennedy M."/>
            <person name="Barry K."/>
            <person name="Grigoriev I.V."/>
            <person name="Miller A.N."/>
            <person name="O'Donnell K."/>
            <person name="Stajich J.E."/>
            <person name="Bonito G."/>
        </authorList>
    </citation>
    <scope>NUCLEOTIDE SEQUENCE</scope>
    <source>
        <strain evidence="1">MES-2147</strain>
    </source>
</reference>
<accession>A0A9P6J1N5</accession>
<dbReference type="EMBL" id="JAAAHW010006592">
    <property type="protein sequence ID" value="KAF9957963.1"/>
    <property type="molecule type" value="Genomic_DNA"/>
</dbReference>
<name>A0A9P6J1N5_9FUNG</name>
<comment type="caution">
    <text evidence="1">The sequence shown here is derived from an EMBL/GenBank/DDBJ whole genome shotgun (WGS) entry which is preliminary data.</text>
</comment>
<protein>
    <submittedName>
        <fullName evidence="1">Uncharacterized protein</fullName>
    </submittedName>
</protein>
<dbReference type="Proteomes" id="UP000749646">
    <property type="component" value="Unassembled WGS sequence"/>
</dbReference>
<feature type="non-terminal residue" evidence="1">
    <location>
        <position position="1"/>
    </location>
</feature>
<sequence>DGNSTYYAKGFKPWPFSFLIFFGRKIYDRMIRYGIRMIQCELRMLVQSRRHALKIGVTTSRGGEVRAGFKHGDAQGDRAIHRTVHIVEAEHRTKGPSRSIVDLIQGNESFREKSVAFECEDFNKKMIIF</sequence>